<dbReference type="AlphaFoldDB" id="A0A3S4ZW74"/>
<dbReference type="Proteomes" id="UP000784294">
    <property type="component" value="Unassembled WGS sequence"/>
</dbReference>
<proteinExistence type="predicted"/>
<evidence type="ECO:0000313" key="1">
    <source>
        <dbReference type="EMBL" id="VEL21445.1"/>
    </source>
</evidence>
<evidence type="ECO:0000313" key="2">
    <source>
        <dbReference type="Proteomes" id="UP000784294"/>
    </source>
</evidence>
<accession>A0A3S4ZW74</accession>
<name>A0A3S4ZW74_9PLAT</name>
<organism evidence="1 2">
    <name type="scientific">Protopolystoma xenopodis</name>
    <dbReference type="NCBI Taxonomy" id="117903"/>
    <lineage>
        <taxon>Eukaryota</taxon>
        <taxon>Metazoa</taxon>
        <taxon>Spiralia</taxon>
        <taxon>Lophotrochozoa</taxon>
        <taxon>Platyhelminthes</taxon>
        <taxon>Monogenea</taxon>
        <taxon>Polyopisthocotylea</taxon>
        <taxon>Polystomatidea</taxon>
        <taxon>Polystomatidae</taxon>
        <taxon>Protopolystoma</taxon>
    </lineage>
</organism>
<dbReference type="EMBL" id="CAAALY010051382">
    <property type="protein sequence ID" value="VEL21445.1"/>
    <property type="molecule type" value="Genomic_DNA"/>
</dbReference>
<comment type="caution">
    <text evidence="1">The sequence shown here is derived from an EMBL/GenBank/DDBJ whole genome shotgun (WGS) entry which is preliminary data.</text>
</comment>
<gene>
    <name evidence="1" type="ORF">PXEA_LOCUS14885</name>
</gene>
<protein>
    <submittedName>
        <fullName evidence="1">Uncharacterized protein</fullName>
    </submittedName>
</protein>
<reference evidence="1" key="1">
    <citation type="submission" date="2018-11" db="EMBL/GenBank/DDBJ databases">
        <authorList>
            <consortium name="Pathogen Informatics"/>
        </authorList>
    </citation>
    <scope>NUCLEOTIDE SEQUENCE</scope>
</reference>
<sequence>MLSELNVDAYLWSDAASQVDFYCILSRTPNFYDGLLIRLPSSLTASPPKLYWFIQIAEYPRPPLSSSQTLFLRLVADPCSMRILFAGHALIFSPILLRQ</sequence>
<keyword evidence="2" id="KW-1185">Reference proteome</keyword>